<name>A0ABT9UTF3_9FIRM</name>
<dbReference type="InterPro" id="IPR002197">
    <property type="entry name" value="HTH_Fis"/>
</dbReference>
<dbReference type="PANTHER" id="PTHR32071">
    <property type="entry name" value="TRANSCRIPTIONAL REGULATORY PROTEIN"/>
    <property type="match status" value="1"/>
</dbReference>
<dbReference type="SMART" id="SM00382">
    <property type="entry name" value="AAA"/>
    <property type="match status" value="1"/>
</dbReference>
<dbReference type="SUPFAM" id="SSF52540">
    <property type="entry name" value="P-loop containing nucleoside triphosphate hydrolases"/>
    <property type="match status" value="1"/>
</dbReference>
<sequence length="466" mass="52602">MQILDTKYYNIILNSLDEGILTLSKNKQIIFTNDKALKLLKLSHFTIKEVNIFDIFPELNSNINEMVKENKDIIENISLSNSKSIFTSDLIKLNYPDDDYGFLLVLKDTKKLINTLNKLTTSYAVYTFDNLIGDSPQIKKVITAAKKISKSPSTVLITGESGCGKELLAQSIHNDSLRASEPFIAVNCGAIPKSLIESELFGYDEGSFTGARKGGKAGKFELANGGTIFLDEIGEMPLEMQVHLLRVIQEGVITKVGGKTPINIDVRIIAATNKDLKEEIKNGRFRSDLYYRLNVIPLNMPPLKDRFGDVPILLDYFLDIKSKQLNKPIPKISNRLFKKMISYCWPGNIRELENCVENIVNLNGETSYEMNFDECTCLKYDNLGNEIFHICDDENCPTCNKQKKQETDCQQEVLLSTLLELEQRTIKNTVDYFNGNMTKAAASLGISRNALYNKMKRYGLSKTKDT</sequence>
<keyword evidence="1" id="KW-0547">Nucleotide-binding</keyword>
<dbReference type="InterPro" id="IPR025944">
    <property type="entry name" value="Sigma_54_int_dom_CS"/>
</dbReference>
<dbReference type="PANTHER" id="PTHR32071:SF57">
    <property type="entry name" value="C4-DICARBOXYLATE TRANSPORT TRANSCRIPTIONAL REGULATORY PROTEIN DCTD"/>
    <property type="match status" value="1"/>
</dbReference>
<dbReference type="SUPFAM" id="SSF46689">
    <property type="entry name" value="Homeodomain-like"/>
    <property type="match status" value="1"/>
</dbReference>
<dbReference type="Pfam" id="PF00158">
    <property type="entry name" value="Sigma54_activat"/>
    <property type="match status" value="1"/>
</dbReference>
<gene>
    <name evidence="7" type="ORF">J2S18_001507</name>
</gene>
<comment type="caution">
    <text evidence="7">The sequence shown here is derived from an EMBL/GenBank/DDBJ whole genome shotgun (WGS) entry which is preliminary data.</text>
</comment>
<keyword evidence="5" id="KW-0804">Transcription</keyword>
<evidence type="ECO:0000256" key="4">
    <source>
        <dbReference type="ARBA" id="ARBA00023125"/>
    </source>
</evidence>
<evidence type="ECO:0000259" key="6">
    <source>
        <dbReference type="PROSITE" id="PS50045"/>
    </source>
</evidence>
<evidence type="ECO:0000256" key="2">
    <source>
        <dbReference type="ARBA" id="ARBA00022840"/>
    </source>
</evidence>
<dbReference type="InterPro" id="IPR002078">
    <property type="entry name" value="Sigma_54_int"/>
</dbReference>
<dbReference type="Gene3D" id="3.30.450.20">
    <property type="entry name" value="PAS domain"/>
    <property type="match status" value="1"/>
</dbReference>
<dbReference type="Pfam" id="PF02954">
    <property type="entry name" value="HTH_8"/>
    <property type="match status" value="1"/>
</dbReference>
<evidence type="ECO:0000313" key="7">
    <source>
        <dbReference type="EMBL" id="MDQ0149576.1"/>
    </source>
</evidence>
<dbReference type="InterPro" id="IPR058031">
    <property type="entry name" value="AAA_lid_NorR"/>
</dbReference>
<proteinExistence type="predicted"/>
<evidence type="ECO:0000256" key="1">
    <source>
        <dbReference type="ARBA" id="ARBA00022741"/>
    </source>
</evidence>
<dbReference type="SMART" id="SM00091">
    <property type="entry name" value="PAS"/>
    <property type="match status" value="1"/>
</dbReference>
<dbReference type="Gene3D" id="3.40.50.300">
    <property type="entry name" value="P-loop containing nucleotide triphosphate hydrolases"/>
    <property type="match status" value="1"/>
</dbReference>
<dbReference type="InterPro" id="IPR027417">
    <property type="entry name" value="P-loop_NTPase"/>
</dbReference>
<dbReference type="EMBL" id="JAUSUF010000004">
    <property type="protein sequence ID" value="MDQ0149576.1"/>
    <property type="molecule type" value="Genomic_DNA"/>
</dbReference>
<dbReference type="InterPro" id="IPR003593">
    <property type="entry name" value="AAA+_ATPase"/>
</dbReference>
<dbReference type="Proteomes" id="UP001228504">
    <property type="component" value="Unassembled WGS sequence"/>
</dbReference>
<evidence type="ECO:0000313" key="8">
    <source>
        <dbReference type="Proteomes" id="UP001228504"/>
    </source>
</evidence>
<dbReference type="InterPro" id="IPR000014">
    <property type="entry name" value="PAS"/>
</dbReference>
<organism evidence="7 8">
    <name type="scientific">Eubacterium multiforme</name>
    <dbReference type="NCBI Taxonomy" id="83339"/>
    <lineage>
        <taxon>Bacteria</taxon>
        <taxon>Bacillati</taxon>
        <taxon>Bacillota</taxon>
        <taxon>Clostridia</taxon>
        <taxon>Eubacteriales</taxon>
        <taxon>Eubacteriaceae</taxon>
        <taxon>Eubacterium</taxon>
    </lineage>
</organism>
<dbReference type="CDD" id="cd00009">
    <property type="entry name" value="AAA"/>
    <property type="match status" value="1"/>
</dbReference>
<evidence type="ECO:0000256" key="3">
    <source>
        <dbReference type="ARBA" id="ARBA00023015"/>
    </source>
</evidence>
<dbReference type="PROSITE" id="PS00676">
    <property type="entry name" value="SIGMA54_INTERACT_2"/>
    <property type="match status" value="1"/>
</dbReference>
<keyword evidence="8" id="KW-1185">Reference proteome</keyword>
<keyword evidence="3" id="KW-0805">Transcription regulation</keyword>
<dbReference type="InterPro" id="IPR009057">
    <property type="entry name" value="Homeodomain-like_sf"/>
</dbReference>
<dbReference type="Gene3D" id="1.10.8.60">
    <property type="match status" value="1"/>
</dbReference>
<dbReference type="PROSITE" id="PS50045">
    <property type="entry name" value="SIGMA54_INTERACT_4"/>
    <property type="match status" value="1"/>
</dbReference>
<evidence type="ECO:0000256" key="5">
    <source>
        <dbReference type="ARBA" id="ARBA00023163"/>
    </source>
</evidence>
<dbReference type="InterPro" id="IPR025943">
    <property type="entry name" value="Sigma_54_int_dom_ATP-bd_2"/>
</dbReference>
<feature type="domain" description="Sigma-54 factor interaction" evidence="6">
    <location>
        <begin position="131"/>
        <end position="361"/>
    </location>
</feature>
<dbReference type="Pfam" id="PF25601">
    <property type="entry name" value="AAA_lid_14"/>
    <property type="match status" value="1"/>
</dbReference>
<dbReference type="PRINTS" id="PR01590">
    <property type="entry name" value="HTHFIS"/>
</dbReference>
<reference evidence="7 8" key="1">
    <citation type="submission" date="2023-07" db="EMBL/GenBank/DDBJ databases">
        <title>Genomic Encyclopedia of Type Strains, Phase IV (KMG-IV): sequencing the most valuable type-strain genomes for metagenomic binning, comparative biology and taxonomic classification.</title>
        <authorList>
            <person name="Goeker M."/>
        </authorList>
    </citation>
    <scope>NUCLEOTIDE SEQUENCE [LARGE SCALE GENOMIC DNA]</scope>
    <source>
        <strain evidence="7 8">DSM 20694</strain>
    </source>
</reference>
<dbReference type="PROSITE" id="PS00688">
    <property type="entry name" value="SIGMA54_INTERACT_3"/>
    <property type="match status" value="1"/>
</dbReference>
<dbReference type="RefSeq" id="WP_307485219.1">
    <property type="nucleotide sequence ID" value="NZ_JAUSUF010000004.1"/>
</dbReference>
<keyword evidence="4" id="KW-0238">DNA-binding</keyword>
<accession>A0ABT9UTF3</accession>
<protein>
    <submittedName>
        <fullName evidence="7">Transcriptional regulator with PAS, ATPase and Fis domain</fullName>
    </submittedName>
</protein>
<dbReference type="Gene3D" id="1.10.10.60">
    <property type="entry name" value="Homeodomain-like"/>
    <property type="match status" value="1"/>
</dbReference>
<keyword evidence="2" id="KW-0067">ATP-binding</keyword>